<evidence type="ECO:0000313" key="1">
    <source>
        <dbReference type="EMBL" id="KAI3732119.1"/>
    </source>
</evidence>
<protein>
    <submittedName>
        <fullName evidence="1">Uncharacterized protein</fullName>
    </submittedName>
</protein>
<accession>A0ACB9CCW7</accession>
<reference evidence="1 2" key="2">
    <citation type="journal article" date="2022" name="Mol. Ecol. Resour.">
        <title>The genomes of chicory, endive, great burdock and yacon provide insights into Asteraceae paleo-polyploidization history and plant inulin production.</title>
        <authorList>
            <person name="Fan W."/>
            <person name="Wang S."/>
            <person name="Wang H."/>
            <person name="Wang A."/>
            <person name="Jiang F."/>
            <person name="Liu H."/>
            <person name="Zhao H."/>
            <person name="Xu D."/>
            <person name="Zhang Y."/>
        </authorList>
    </citation>
    <scope>NUCLEOTIDE SEQUENCE [LARGE SCALE GENOMIC DNA]</scope>
    <source>
        <strain evidence="2">cv. Yunnan</strain>
        <tissue evidence="1">Leaves</tissue>
    </source>
</reference>
<reference evidence="2" key="1">
    <citation type="journal article" date="2022" name="Mol. Ecol. Resour.">
        <title>The genomes of chicory, endive, great burdock and yacon provide insights into Asteraceae palaeo-polyploidization history and plant inulin production.</title>
        <authorList>
            <person name="Fan W."/>
            <person name="Wang S."/>
            <person name="Wang H."/>
            <person name="Wang A."/>
            <person name="Jiang F."/>
            <person name="Liu H."/>
            <person name="Zhao H."/>
            <person name="Xu D."/>
            <person name="Zhang Y."/>
        </authorList>
    </citation>
    <scope>NUCLEOTIDE SEQUENCE [LARGE SCALE GENOMIC DNA]</scope>
    <source>
        <strain evidence="2">cv. Yunnan</strain>
    </source>
</reference>
<name>A0ACB9CCW7_9ASTR</name>
<proteinExistence type="predicted"/>
<organism evidence="1 2">
    <name type="scientific">Smallanthus sonchifolius</name>
    <dbReference type="NCBI Taxonomy" id="185202"/>
    <lineage>
        <taxon>Eukaryota</taxon>
        <taxon>Viridiplantae</taxon>
        <taxon>Streptophyta</taxon>
        <taxon>Embryophyta</taxon>
        <taxon>Tracheophyta</taxon>
        <taxon>Spermatophyta</taxon>
        <taxon>Magnoliopsida</taxon>
        <taxon>eudicotyledons</taxon>
        <taxon>Gunneridae</taxon>
        <taxon>Pentapetalae</taxon>
        <taxon>asterids</taxon>
        <taxon>campanulids</taxon>
        <taxon>Asterales</taxon>
        <taxon>Asteraceae</taxon>
        <taxon>Asteroideae</taxon>
        <taxon>Heliantheae alliance</taxon>
        <taxon>Millerieae</taxon>
        <taxon>Smallanthus</taxon>
    </lineage>
</organism>
<evidence type="ECO:0000313" key="2">
    <source>
        <dbReference type="Proteomes" id="UP001056120"/>
    </source>
</evidence>
<keyword evidence="2" id="KW-1185">Reference proteome</keyword>
<dbReference type="Proteomes" id="UP001056120">
    <property type="component" value="Linkage Group LG21"/>
</dbReference>
<sequence>MCKKFRNVFTPTTANFDIRAIVDISISFGHGEEAQITGTSKLQEISKDDGNMSIVAFPSYHLAHSFHHIRKINFGGFDRLKVMFEMQSPIINRQLVTTQQQPLPLLPCLERLWVEHMNTLSHVWKCNNWNKFFILHKHQPQSSFQNLTYIYLLYCKSIKYLFSPLMSKLLSNLKTIYIIFCDGIEEIVSNRYDEDEVLIISTTTLFPHLDRLDLNGLRNLKHIGGGVAKGKTNVIHDQFKLSQVGVVSWSLCQYSTQIYIAGCHALSSVIPSYAAAQMHKLQNLSIHNCASMVEVFEIKEINNYGCSSNLDQGNITMHHELTNLKTLYISTCHLLEYIFTFSTLKSLKKLEELSIEKCKAMKVIVSEENGDESSKVVLPRLKSIKLDDLPNLVGFFLGVNIDFEFPSLDDVEISDCPQMMVFTSGESKAPKLECIQTWLGIHNLACGLNFHQTVQTCAVLLYKGVLGPFITWSDCIADVMTNLKILFHPKSC</sequence>
<comment type="caution">
    <text evidence="1">The sequence shown here is derived from an EMBL/GenBank/DDBJ whole genome shotgun (WGS) entry which is preliminary data.</text>
</comment>
<gene>
    <name evidence="1" type="ORF">L1987_63317</name>
</gene>
<dbReference type="EMBL" id="CM042038">
    <property type="protein sequence ID" value="KAI3732119.1"/>
    <property type="molecule type" value="Genomic_DNA"/>
</dbReference>